<accession>A0A1X7TLL9</accession>
<dbReference type="InterPro" id="IPR013103">
    <property type="entry name" value="RVT_2"/>
</dbReference>
<reference evidence="2" key="1">
    <citation type="submission" date="2017-05" db="UniProtKB">
        <authorList>
            <consortium name="EnsemblMetazoa"/>
        </authorList>
    </citation>
    <scope>IDENTIFICATION</scope>
</reference>
<dbReference type="AlphaFoldDB" id="A0A1X7TLL9"/>
<evidence type="ECO:0000259" key="1">
    <source>
        <dbReference type="Pfam" id="PF07727"/>
    </source>
</evidence>
<dbReference type="Pfam" id="PF07727">
    <property type="entry name" value="RVT_2"/>
    <property type="match status" value="1"/>
</dbReference>
<protein>
    <recommendedName>
        <fullName evidence="1">Reverse transcriptase Ty1/copia-type domain-containing protein</fullName>
    </recommendedName>
</protein>
<organism evidence="2">
    <name type="scientific">Amphimedon queenslandica</name>
    <name type="common">Sponge</name>
    <dbReference type="NCBI Taxonomy" id="400682"/>
    <lineage>
        <taxon>Eukaryota</taxon>
        <taxon>Metazoa</taxon>
        <taxon>Porifera</taxon>
        <taxon>Demospongiae</taxon>
        <taxon>Heteroscleromorpha</taxon>
        <taxon>Haplosclerida</taxon>
        <taxon>Niphatidae</taxon>
        <taxon>Amphimedon</taxon>
    </lineage>
</organism>
<sequence length="127" mass="14882">MACSLEKNRVESPYKDTVYWFIFAAVTRIKIAKFYISIAKWYSLQRIYEDLFYKILETASDVKTDFLNGELKETVDMKQKEGYGEKGKENLVIKCSIHGLKQSSHYWNYILDSQLKNMPFAQSNSDP</sequence>
<proteinExistence type="predicted"/>
<evidence type="ECO:0000313" key="2">
    <source>
        <dbReference type="EnsemblMetazoa" id="Aqu2.1.15531_001"/>
    </source>
</evidence>
<feature type="domain" description="Reverse transcriptase Ty1/copia-type" evidence="1">
    <location>
        <begin position="60"/>
        <end position="124"/>
    </location>
</feature>
<dbReference type="InParanoid" id="A0A1X7TLL9"/>
<dbReference type="EnsemblMetazoa" id="Aqu2.1.15531_001">
    <property type="protein sequence ID" value="Aqu2.1.15531_001"/>
    <property type="gene ID" value="Aqu2.1.15531"/>
</dbReference>
<name>A0A1X7TLL9_AMPQE</name>